<dbReference type="AlphaFoldDB" id="A0A418WDP6"/>
<name>A0A418WDP6_9PROT</name>
<gene>
    <name evidence="1" type="ORF">D3874_14545</name>
</gene>
<dbReference type="PANTHER" id="PTHR30451">
    <property type="entry name" value="OUTER MEMBRANE USHER PROTEIN"/>
    <property type="match status" value="1"/>
</dbReference>
<keyword evidence="2" id="KW-1185">Reference proteome</keyword>
<organism evidence="1 2">
    <name type="scientific">Oleomonas cavernae</name>
    <dbReference type="NCBI Taxonomy" id="2320859"/>
    <lineage>
        <taxon>Bacteria</taxon>
        <taxon>Pseudomonadati</taxon>
        <taxon>Pseudomonadota</taxon>
        <taxon>Alphaproteobacteria</taxon>
        <taxon>Acetobacterales</taxon>
        <taxon>Acetobacteraceae</taxon>
        <taxon>Oleomonas</taxon>
    </lineage>
</organism>
<dbReference type="InterPro" id="IPR043142">
    <property type="entry name" value="PapC-like_C_sf"/>
</dbReference>
<evidence type="ECO:0000313" key="1">
    <source>
        <dbReference type="EMBL" id="RJF88086.1"/>
    </source>
</evidence>
<dbReference type="Gene3D" id="2.60.40.2610">
    <property type="entry name" value="Outer membrane usher protein FimD, plug domain"/>
    <property type="match status" value="1"/>
</dbReference>
<dbReference type="Gene3D" id="2.60.40.2070">
    <property type="match status" value="1"/>
</dbReference>
<accession>A0A418WDP6</accession>
<dbReference type="RefSeq" id="WP_119778721.1">
    <property type="nucleotide sequence ID" value="NZ_QYUK01000011.1"/>
</dbReference>
<proteinExistence type="predicted"/>
<dbReference type="InterPro" id="IPR000015">
    <property type="entry name" value="Fimb_usher"/>
</dbReference>
<dbReference type="GO" id="GO:0015473">
    <property type="term" value="F:fimbrial usher porin activity"/>
    <property type="evidence" value="ECO:0007669"/>
    <property type="project" value="InterPro"/>
</dbReference>
<evidence type="ECO:0008006" key="3">
    <source>
        <dbReference type="Google" id="ProtNLM"/>
    </source>
</evidence>
<dbReference type="EMBL" id="QYUK01000011">
    <property type="protein sequence ID" value="RJF88086.1"/>
    <property type="molecule type" value="Genomic_DNA"/>
</dbReference>
<dbReference type="InterPro" id="IPR042186">
    <property type="entry name" value="FimD_plug_dom"/>
</dbReference>
<comment type="caution">
    <text evidence="1">The sequence shown here is derived from an EMBL/GenBank/DDBJ whole genome shotgun (WGS) entry which is preliminary data.</text>
</comment>
<dbReference type="Proteomes" id="UP000284605">
    <property type="component" value="Unassembled WGS sequence"/>
</dbReference>
<evidence type="ECO:0000313" key="2">
    <source>
        <dbReference type="Proteomes" id="UP000284605"/>
    </source>
</evidence>
<dbReference type="Pfam" id="PF00577">
    <property type="entry name" value="Usher"/>
    <property type="match status" value="1"/>
</dbReference>
<dbReference type="PANTHER" id="PTHR30451:SF5">
    <property type="entry name" value="SLR0019 PROTEIN"/>
    <property type="match status" value="1"/>
</dbReference>
<reference evidence="1 2" key="1">
    <citation type="submission" date="2018-09" db="EMBL/GenBank/DDBJ databases">
        <authorList>
            <person name="Zhu H."/>
        </authorList>
    </citation>
    <scope>NUCLEOTIDE SEQUENCE [LARGE SCALE GENOMIC DNA]</scope>
    <source>
        <strain evidence="1 2">K1W22B-8</strain>
    </source>
</reference>
<dbReference type="OrthoDB" id="8587at2"/>
<sequence length="411" mass="43460">MLILPRIGQLSGTYAISQSDRFGDGWLWNVGFQRLGSIGSVSGVWERASENFTQMDANPAEPDDRRLIGRAQANVGVNLGTLGSLSVGYGRLRFSDGSLPTVSTATYAVRLTDRTTLSLIAAESQPNDVGNSDDQRTLALLWTTVFGSRRSATAQVGHDNTGTYGSVDLRQQRDGLYGFDYELRADLGNGDLLDRGIGRVDWTTPHGAFDATASIDGDQYGLQLAASGGVVAAGGGVFATEQIHDSVSVVTVPGYGDVTVYRDNQAVGKTDADGRLLIPNVRAYEQNDVRLEPRDLPIDATVDSDRVLIVPRSRGAVVARFPVKRQSSAIVIVKRADGTWPPAGAEVTFEGGVDASFTGYDGEVFISDLSQAVAGSIAFGGGTCRFTAPAKPADSEALPKLGPVTCVEGPP</sequence>
<dbReference type="GO" id="GO:0009279">
    <property type="term" value="C:cell outer membrane"/>
    <property type="evidence" value="ECO:0007669"/>
    <property type="project" value="TreeGrafter"/>
</dbReference>
<dbReference type="GO" id="GO:0009297">
    <property type="term" value="P:pilus assembly"/>
    <property type="evidence" value="ECO:0007669"/>
    <property type="project" value="InterPro"/>
</dbReference>
<protein>
    <recommendedName>
        <fullName evidence="3">Fimbrial biogenesis outer membrane usher protein</fullName>
    </recommendedName>
</protein>